<reference evidence="1 2" key="1">
    <citation type="submission" date="2024-02" db="EMBL/GenBank/DDBJ databases">
        <title>Bacteria isolated from the canopy kelp, Nereocystis luetkeana.</title>
        <authorList>
            <person name="Pfister C.A."/>
            <person name="Younker I.T."/>
            <person name="Light S.H."/>
        </authorList>
    </citation>
    <scope>NUCLEOTIDE SEQUENCE [LARGE SCALE GENOMIC DNA]</scope>
    <source>
        <strain evidence="1 2">TI.1.15</strain>
    </source>
</reference>
<organism evidence="1 2">
    <name type="scientific">Vibrio echinoideorum</name>
    <dbReference type="NCBI Taxonomy" id="2100116"/>
    <lineage>
        <taxon>Bacteria</taxon>
        <taxon>Pseudomonadati</taxon>
        <taxon>Pseudomonadota</taxon>
        <taxon>Gammaproteobacteria</taxon>
        <taxon>Vibrionales</taxon>
        <taxon>Vibrionaceae</taxon>
        <taxon>Vibrio</taxon>
    </lineage>
</organism>
<comment type="caution">
    <text evidence="1">The sequence shown here is derived from an EMBL/GenBank/DDBJ whole genome shotgun (WGS) entry which is preliminary data.</text>
</comment>
<dbReference type="Gene3D" id="1.20.1050.10">
    <property type="match status" value="1"/>
</dbReference>
<gene>
    <name evidence="1" type="ORF">V8Z71_23760</name>
</gene>
<evidence type="ECO:0000313" key="2">
    <source>
        <dbReference type="Proteomes" id="UP001377160"/>
    </source>
</evidence>
<keyword evidence="1" id="KW-0413">Isomerase</keyword>
<proteinExistence type="predicted"/>
<dbReference type="InterPro" id="IPR036282">
    <property type="entry name" value="Glutathione-S-Trfase_C_sf"/>
</dbReference>
<dbReference type="Proteomes" id="UP001377160">
    <property type="component" value="Unassembled WGS sequence"/>
</dbReference>
<keyword evidence="2" id="KW-1185">Reference proteome</keyword>
<dbReference type="GO" id="GO:0016853">
    <property type="term" value="F:isomerase activity"/>
    <property type="evidence" value="ECO:0007669"/>
    <property type="project" value="UniProtKB-KW"/>
</dbReference>
<feature type="non-terminal residue" evidence="1">
    <location>
        <position position="78"/>
    </location>
</feature>
<protein>
    <submittedName>
        <fullName evidence="1">Maleylacetoacetate isomerase</fullName>
    </submittedName>
</protein>
<dbReference type="SUPFAM" id="SSF47616">
    <property type="entry name" value="GST C-terminal domain-like"/>
    <property type="match status" value="1"/>
</dbReference>
<accession>A0ABU9FYM9</accession>
<name>A0ABU9FYM9_9VIBR</name>
<dbReference type="EMBL" id="JBANDX010000090">
    <property type="protein sequence ID" value="MEL0611326.1"/>
    <property type="molecule type" value="Genomic_DNA"/>
</dbReference>
<feature type="non-terminal residue" evidence="1">
    <location>
        <position position="1"/>
    </location>
</feature>
<sequence length="78" mass="9141">SLIPAQTPLRYQALAMAQVIAMEIHPLNNLRVLQYLARELSCEQEAKMDRLHYRMSQGFSALEEKHSKHRQTQRDSVY</sequence>
<evidence type="ECO:0000313" key="1">
    <source>
        <dbReference type="EMBL" id="MEL0611326.1"/>
    </source>
</evidence>